<proteinExistence type="predicted"/>
<evidence type="ECO:0000313" key="2">
    <source>
        <dbReference type="Proteomes" id="UP000789375"/>
    </source>
</evidence>
<dbReference type="Proteomes" id="UP000789375">
    <property type="component" value="Unassembled WGS sequence"/>
</dbReference>
<accession>A0A9N9APT9</accession>
<reference evidence="1" key="1">
    <citation type="submission" date="2021-06" db="EMBL/GenBank/DDBJ databases">
        <authorList>
            <person name="Kallberg Y."/>
            <person name="Tangrot J."/>
            <person name="Rosling A."/>
        </authorList>
    </citation>
    <scope>NUCLEOTIDE SEQUENCE</scope>
    <source>
        <strain evidence="1">87-6 pot B 2015</strain>
    </source>
</reference>
<sequence length="71" mass="8284">KSQEIVAHERNLSNPCGRSLKEAYRSHQMVVILGRSPIRLQEIPWEVLDPWKKINSLRGRGPWKNLIDPIK</sequence>
<gene>
    <name evidence="1" type="ORF">FMOSSE_LOCUS5738</name>
</gene>
<dbReference type="AlphaFoldDB" id="A0A9N9APT9"/>
<name>A0A9N9APT9_FUNMO</name>
<feature type="non-terminal residue" evidence="1">
    <location>
        <position position="1"/>
    </location>
</feature>
<protein>
    <submittedName>
        <fullName evidence="1">5659_t:CDS:1</fullName>
    </submittedName>
</protein>
<keyword evidence="2" id="KW-1185">Reference proteome</keyword>
<organism evidence="1 2">
    <name type="scientific">Funneliformis mosseae</name>
    <name type="common">Endomycorrhizal fungus</name>
    <name type="synonym">Glomus mosseae</name>
    <dbReference type="NCBI Taxonomy" id="27381"/>
    <lineage>
        <taxon>Eukaryota</taxon>
        <taxon>Fungi</taxon>
        <taxon>Fungi incertae sedis</taxon>
        <taxon>Mucoromycota</taxon>
        <taxon>Glomeromycotina</taxon>
        <taxon>Glomeromycetes</taxon>
        <taxon>Glomerales</taxon>
        <taxon>Glomeraceae</taxon>
        <taxon>Funneliformis</taxon>
    </lineage>
</organism>
<dbReference type="EMBL" id="CAJVPP010001126">
    <property type="protein sequence ID" value="CAG8535870.1"/>
    <property type="molecule type" value="Genomic_DNA"/>
</dbReference>
<comment type="caution">
    <text evidence="1">The sequence shown here is derived from an EMBL/GenBank/DDBJ whole genome shotgun (WGS) entry which is preliminary data.</text>
</comment>
<evidence type="ECO:0000313" key="1">
    <source>
        <dbReference type="EMBL" id="CAG8535870.1"/>
    </source>
</evidence>